<accession>A0A897N7E7</accession>
<dbReference type="EMBL" id="CP064788">
    <property type="protein sequence ID" value="QSG10320.1"/>
    <property type="molecule type" value="Genomic_DNA"/>
</dbReference>
<dbReference type="InterPro" id="IPR029060">
    <property type="entry name" value="PIN-like_dom_sf"/>
</dbReference>
<dbReference type="Proteomes" id="UP000663305">
    <property type="component" value="Chromosome"/>
</dbReference>
<sequence length="128" mass="14299">MYADLDFWLALLKDDDWLADRAESLLDEHEDDLEVSLATFIELFLVEERFSFDRERAVTAILELATYDGDPNVVYQASENVDEGLNTFDAFHAALSGGSIISSDGAYDDLGGVERVRLEPDENEDSTA</sequence>
<dbReference type="EMBL" id="CP064789">
    <property type="protein sequence ID" value="QSG10579.1"/>
    <property type="molecule type" value="Genomic_DNA"/>
</dbReference>
<evidence type="ECO:0000313" key="1">
    <source>
        <dbReference type="EMBL" id="QSG10320.1"/>
    </source>
</evidence>
<evidence type="ECO:0000313" key="2">
    <source>
        <dbReference type="EMBL" id="QSG10579.1"/>
    </source>
</evidence>
<dbReference type="AlphaFoldDB" id="A0A897N7E7"/>
<dbReference type="SUPFAM" id="SSF88723">
    <property type="entry name" value="PIN domain-like"/>
    <property type="match status" value="1"/>
</dbReference>
<name>A0A897N7E7_9EURY</name>
<dbReference type="RefSeq" id="WP_229110459.1">
    <property type="nucleotide sequence ID" value="NZ_CP064788.1"/>
</dbReference>
<accession>A0A897NI54</accession>
<organism evidence="1 3">
    <name type="scientific">Halapricum desulfuricans</name>
    <dbReference type="NCBI Taxonomy" id="2841257"/>
    <lineage>
        <taxon>Archaea</taxon>
        <taxon>Methanobacteriati</taxon>
        <taxon>Methanobacteriota</taxon>
        <taxon>Stenosarchaea group</taxon>
        <taxon>Halobacteria</taxon>
        <taxon>Halobacteriales</taxon>
        <taxon>Haloarculaceae</taxon>
        <taxon>Halapricum</taxon>
    </lineage>
</organism>
<evidence type="ECO:0000313" key="3">
    <source>
        <dbReference type="Proteomes" id="UP000662973"/>
    </source>
</evidence>
<reference evidence="1 3" key="1">
    <citation type="submission" date="2020-11" db="EMBL/GenBank/DDBJ databases">
        <title>Carbohydrate-dependent, anaerobic sulfur respiration: A novel catabolism in halophilic archaea.</title>
        <authorList>
            <person name="Sorokin D.Y."/>
            <person name="Messina E."/>
            <person name="Smedile F."/>
            <person name="La Cono V."/>
            <person name="Hallsworth J.E."/>
            <person name="Yakimov M.M."/>
        </authorList>
    </citation>
    <scope>NUCLEOTIDE SEQUENCE [LARGE SCALE GENOMIC DNA]</scope>
    <source>
        <strain evidence="2">HSR-Bgl</strain>
        <strain evidence="1 3">HSR12-2</strain>
    </source>
</reference>
<keyword evidence="3" id="KW-1185">Reference proteome</keyword>
<gene>
    <name evidence="2" type="ORF">HSBGL_0138</name>
    <name evidence="1" type="ORF">HSR122_2950</name>
</gene>
<protein>
    <submittedName>
        <fullName evidence="1">PIN domain containing protein</fullName>
    </submittedName>
</protein>
<proteinExistence type="predicted"/>
<dbReference type="KEGG" id="hds:HSR122_2950"/>
<dbReference type="GeneID" id="68859670"/>
<dbReference type="Proteomes" id="UP000662973">
    <property type="component" value="Chromosome"/>
</dbReference>